<evidence type="ECO:0000313" key="3">
    <source>
        <dbReference type="Proteomes" id="UP000625682"/>
    </source>
</evidence>
<name>A0A917NN82_9ACTN</name>
<comment type="caution">
    <text evidence="2">The sequence shown here is derived from an EMBL/GenBank/DDBJ whole genome shotgun (WGS) entry which is preliminary data.</text>
</comment>
<sequence>MAAPSGNLSGDPAALRVREAGPRMSGLTHVEGCGGRAHTGDHAPPAGPLSIVAIRQQDGLARHLAGIRFST</sequence>
<dbReference type="AlphaFoldDB" id="A0A917NN82"/>
<dbReference type="EMBL" id="BMMU01000002">
    <property type="protein sequence ID" value="GGJ13264.1"/>
    <property type="molecule type" value="Genomic_DNA"/>
</dbReference>
<evidence type="ECO:0000313" key="2">
    <source>
        <dbReference type="EMBL" id="GGJ13264.1"/>
    </source>
</evidence>
<keyword evidence="3" id="KW-1185">Reference proteome</keyword>
<dbReference type="Proteomes" id="UP000625682">
    <property type="component" value="Unassembled WGS sequence"/>
</dbReference>
<evidence type="ECO:0000256" key="1">
    <source>
        <dbReference type="SAM" id="MobiDB-lite"/>
    </source>
</evidence>
<proteinExistence type="predicted"/>
<reference evidence="2" key="2">
    <citation type="submission" date="2020-09" db="EMBL/GenBank/DDBJ databases">
        <authorList>
            <person name="Sun Q."/>
            <person name="Zhou Y."/>
        </authorList>
    </citation>
    <scope>NUCLEOTIDE SEQUENCE</scope>
    <source>
        <strain evidence="2">CGMCC 4.7272</strain>
    </source>
</reference>
<accession>A0A917NN82</accession>
<gene>
    <name evidence="2" type="ORF">GCM10012282_07040</name>
</gene>
<feature type="region of interest" description="Disordered" evidence="1">
    <location>
        <begin position="25"/>
        <end position="48"/>
    </location>
</feature>
<organism evidence="2 3">
    <name type="scientific">Streptomyces lacrimifluminis</name>
    <dbReference type="NCBI Taxonomy" id="1500077"/>
    <lineage>
        <taxon>Bacteria</taxon>
        <taxon>Bacillati</taxon>
        <taxon>Actinomycetota</taxon>
        <taxon>Actinomycetes</taxon>
        <taxon>Kitasatosporales</taxon>
        <taxon>Streptomycetaceae</taxon>
        <taxon>Streptomyces</taxon>
    </lineage>
</organism>
<protein>
    <submittedName>
        <fullName evidence="2">Uncharacterized protein</fullName>
    </submittedName>
</protein>
<reference evidence="2" key="1">
    <citation type="journal article" date="2014" name="Int. J. Syst. Evol. Microbiol.">
        <title>Complete genome sequence of Corynebacterium casei LMG S-19264T (=DSM 44701T), isolated from a smear-ripened cheese.</title>
        <authorList>
            <consortium name="US DOE Joint Genome Institute (JGI-PGF)"/>
            <person name="Walter F."/>
            <person name="Albersmeier A."/>
            <person name="Kalinowski J."/>
            <person name="Ruckert C."/>
        </authorList>
    </citation>
    <scope>NUCLEOTIDE SEQUENCE</scope>
    <source>
        <strain evidence="2">CGMCC 4.7272</strain>
    </source>
</reference>